<keyword evidence="3" id="KW-1185">Reference proteome</keyword>
<dbReference type="Proteomes" id="UP000657574">
    <property type="component" value="Unassembled WGS sequence"/>
</dbReference>
<comment type="caution">
    <text evidence="2">The sequence shown here is derived from an EMBL/GenBank/DDBJ whole genome shotgun (WGS) entry which is preliminary data.</text>
</comment>
<gene>
    <name evidence="2" type="ORF">GCM10010121_094170</name>
</gene>
<evidence type="ECO:0000256" key="1">
    <source>
        <dbReference type="SAM" id="MobiDB-lite"/>
    </source>
</evidence>
<accession>A0A917UMC9</accession>
<reference evidence="2" key="1">
    <citation type="journal article" date="2014" name="Int. J. Syst. Evol. Microbiol.">
        <title>Complete genome sequence of Corynebacterium casei LMG S-19264T (=DSM 44701T), isolated from a smear-ripened cheese.</title>
        <authorList>
            <consortium name="US DOE Joint Genome Institute (JGI-PGF)"/>
            <person name="Walter F."/>
            <person name="Albersmeier A."/>
            <person name="Kalinowski J."/>
            <person name="Ruckert C."/>
        </authorList>
    </citation>
    <scope>NUCLEOTIDE SEQUENCE</scope>
    <source>
        <strain evidence="2">JCM 3086</strain>
    </source>
</reference>
<dbReference type="AlphaFoldDB" id="A0A917UMC9"/>
<proteinExistence type="predicted"/>
<evidence type="ECO:0000313" key="2">
    <source>
        <dbReference type="EMBL" id="GGJ68601.1"/>
    </source>
</evidence>
<name>A0A917UMC9_9ACTN</name>
<feature type="region of interest" description="Disordered" evidence="1">
    <location>
        <begin position="70"/>
        <end position="94"/>
    </location>
</feature>
<feature type="compositionally biased region" description="Polar residues" evidence="1">
    <location>
        <begin position="84"/>
        <end position="94"/>
    </location>
</feature>
<reference evidence="2" key="2">
    <citation type="submission" date="2020-09" db="EMBL/GenBank/DDBJ databases">
        <authorList>
            <person name="Sun Q."/>
            <person name="Ohkuma M."/>
        </authorList>
    </citation>
    <scope>NUCLEOTIDE SEQUENCE</scope>
    <source>
        <strain evidence="2">JCM 3086</strain>
    </source>
</reference>
<sequence>MPAEPPLLPGTGPANEHAHTLIAPVACGRTAAARRTADGFDLRETPDSWELDWFRYARGVQRAAYGARETCGAGDTPRAVHSTRGGSHANSEGR</sequence>
<dbReference type="RefSeq" id="WP_189317436.1">
    <property type="nucleotide sequence ID" value="NZ_BMQA01000106.1"/>
</dbReference>
<organism evidence="2 3">
    <name type="scientific">Streptomyces brasiliensis</name>
    <dbReference type="NCBI Taxonomy" id="1954"/>
    <lineage>
        <taxon>Bacteria</taxon>
        <taxon>Bacillati</taxon>
        <taxon>Actinomycetota</taxon>
        <taxon>Actinomycetes</taxon>
        <taxon>Kitasatosporales</taxon>
        <taxon>Streptomycetaceae</taxon>
        <taxon>Streptomyces</taxon>
    </lineage>
</organism>
<evidence type="ECO:0000313" key="3">
    <source>
        <dbReference type="Proteomes" id="UP000657574"/>
    </source>
</evidence>
<dbReference type="EMBL" id="BMQA01000106">
    <property type="protein sequence ID" value="GGJ68601.1"/>
    <property type="molecule type" value="Genomic_DNA"/>
</dbReference>
<protein>
    <submittedName>
        <fullName evidence="2">Uncharacterized protein</fullName>
    </submittedName>
</protein>